<evidence type="ECO:0000259" key="3">
    <source>
        <dbReference type="PROSITE" id="PS51880"/>
    </source>
</evidence>
<dbReference type="STRING" id="1805281.AUJ77_02570"/>
<comment type="similarity">
    <text evidence="2">Belongs to the relA/spoT family.</text>
</comment>
<dbReference type="SUPFAM" id="SSF81301">
    <property type="entry name" value="Nucleotidyltransferase"/>
    <property type="match status" value="1"/>
</dbReference>
<protein>
    <recommendedName>
        <fullName evidence="3">TGS domain-containing protein</fullName>
    </recommendedName>
</protein>
<evidence type="ECO:0000256" key="2">
    <source>
        <dbReference type="RuleBase" id="RU003847"/>
    </source>
</evidence>
<dbReference type="SUPFAM" id="SSF109604">
    <property type="entry name" value="HD-domain/PDEase-like"/>
    <property type="match status" value="1"/>
</dbReference>
<dbReference type="PANTHER" id="PTHR21262">
    <property type="entry name" value="GUANOSINE-3',5'-BIS DIPHOSPHATE 3'-PYROPHOSPHOHYDROLASE"/>
    <property type="match status" value="1"/>
</dbReference>
<dbReference type="Gene3D" id="3.30.460.10">
    <property type="entry name" value="Beta Polymerase, domain 2"/>
    <property type="match status" value="1"/>
</dbReference>
<comment type="caution">
    <text evidence="4">The sequence shown here is derived from an EMBL/GenBank/DDBJ whole genome shotgun (WGS) entry which is preliminary data.</text>
</comment>
<dbReference type="SUPFAM" id="SSF81271">
    <property type="entry name" value="TGS-like"/>
    <property type="match status" value="1"/>
</dbReference>
<dbReference type="InterPro" id="IPR003607">
    <property type="entry name" value="HD/PDEase_dom"/>
</dbReference>
<dbReference type="InterPro" id="IPR012676">
    <property type="entry name" value="TGS-like"/>
</dbReference>
<sequence length="498" mass="57156">MFSPKKDGSCPTALEIIRMLKNSSAEDIALIKKAYLFAQDAHKEQKRNSGEPYFFHVAHVAANLAIINVDASTVAAGLLHDTIEDAGVLPKTIEREFSKEILALVEGVTKLGKIKYRGIERHVESLRKFFIAMSRDIRVLLIKLADRLHNIQTLEHIPEAKRKRIALETLEIHARLADRFGMGKWKAIFEDAAFPYAFPEEYERVAAIIKTKRIADEKYAQKIYRSIQKELVANGIIDARVNYRVKNLYSLWKKLARKEMDSNKVYDILAVRVIVKTVEDCYRALGIIHKHWRPVPGRIKDYIALPKANGYRSLHTTIFHGDGGVIEIQIRTEEMHGEAQYGIASHLAYKENGLEKNNLEKNITWIKELTKWQKDVAKSDEFLEHLKMDFFKNRVFVFTPKGDVIDLPEDSSTIDFAYAIHSRIGDHLSGAKINGKLASLETKLKNGDIVEIETKDSSSPKRKWLDYTKTTMAKRHIRGYLEKTSPIEIIAQKFFRRK</sequence>
<dbReference type="Proteomes" id="UP000181992">
    <property type="component" value="Unassembled WGS sequence"/>
</dbReference>
<dbReference type="SMART" id="SM00471">
    <property type="entry name" value="HDc"/>
    <property type="match status" value="1"/>
</dbReference>
<dbReference type="Gene3D" id="3.10.20.30">
    <property type="match status" value="1"/>
</dbReference>
<dbReference type="PROSITE" id="PS51880">
    <property type="entry name" value="TGS"/>
    <property type="match status" value="1"/>
</dbReference>
<dbReference type="Pfam" id="PF04607">
    <property type="entry name" value="RelA_SpoT"/>
    <property type="match status" value="1"/>
</dbReference>
<dbReference type="CDD" id="cd05399">
    <property type="entry name" value="NT_Rel-Spo_like"/>
    <property type="match status" value="1"/>
</dbReference>
<dbReference type="Gene3D" id="1.10.3210.10">
    <property type="entry name" value="Hypothetical protein af1432"/>
    <property type="match status" value="1"/>
</dbReference>
<dbReference type="GO" id="GO:0005886">
    <property type="term" value="C:plasma membrane"/>
    <property type="evidence" value="ECO:0007669"/>
    <property type="project" value="TreeGrafter"/>
</dbReference>
<dbReference type="FunFam" id="1.10.3210.10:FF:000001">
    <property type="entry name" value="GTP pyrophosphokinase RelA"/>
    <property type="match status" value="1"/>
</dbReference>
<evidence type="ECO:0000256" key="1">
    <source>
        <dbReference type="PROSITE-ProRule" id="PRU00182"/>
    </source>
</evidence>
<dbReference type="GO" id="GO:0003723">
    <property type="term" value="F:RNA binding"/>
    <property type="evidence" value="ECO:0007669"/>
    <property type="project" value="UniProtKB-KW"/>
</dbReference>
<reference evidence="4 5" key="1">
    <citation type="journal article" date="2016" name="Environ. Microbiol.">
        <title>Genomic resolution of a cold subsurface aquifer community provides metabolic insights for novel microbes adapted to high CO concentrations.</title>
        <authorList>
            <person name="Probst A.J."/>
            <person name="Castelle C.J."/>
            <person name="Singh A."/>
            <person name="Brown C.T."/>
            <person name="Anantharaman K."/>
            <person name="Sharon I."/>
            <person name="Hug L.A."/>
            <person name="Burstein D."/>
            <person name="Emerson J.B."/>
            <person name="Thomas B.C."/>
            <person name="Banfield J.F."/>
        </authorList>
    </citation>
    <scope>NUCLEOTIDE SEQUENCE [LARGE SCALE GENOMIC DNA]</scope>
    <source>
        <strain evidence="4">CG1_02_43_90</strain>
    </source>
</reference>
<dbReference type="InterPro" id="IPR007685">
    <property type="entry name" value="RelA_SpoT"/>
</dbReference>
<accession>A0A1J4V3W6</accession>
<dbReference type="NCBIfam" id="TIGR00691">
    <property type="entry name" value="spoT_relA"/>
    <property type="match status" value="1"/>
</dbReference>
<dbReference type="Pfam" id="PF13328">
    <property type="entry name" value="HD_4"/>
    <property type="match status" value="1"/>
</dbReference>
<dbReference type="AlphaFoldDB" id="A0A1J4V3W6"/>
<gene>
    <name evidence="4" type="ORF">AUJ77_02570</name>
</gene>
<dbReference type="FunFam" id="3.10.20.30:FF:000002">
    <property type="entry name" value="GTP pyrophosphokinase (RelA/SpoT)"/>
    <property type="match status" value="1"/>
</dbReference>
<dbReference type="Pfam" id="PF02824">
    <property type="entry name" value="TGS"/>
    <property type="match status" value="1"/>
</dbReference>
<dbReference type="InterPro" id="IPR004095">
    <property type="entry name" value="TGS"/>
</dbReference>
<dbReference type="PANTHER" id="PTHR21262:SF31">
    <property type="entry name" value="GTP PYROPHOSPHOKINASE"/>
    <property type="match status" value="1"/>
</dbReference>
<evidence type="ECO:0000313" key="5">
    <source>
        <dbReference type="Proteomes" id="UP000181992"/>
    </source>
</evidence>
<dbReference type="InterPro" id="IPR043519">
    <property type="entry name" value="NT_sf"/>
</dbReference>
<dbReference type="SMART" id="SM00954">
    <property type="entry name" value="RelA_SpoT"/>
    <property type="match status" value="1"/>
</dbReference>
<evidence type="ECO:0000313" key="4">
    <source>
        <dbReference type="EMBL" id="OIO30667.1"/>
    </source>
</evidence>
<dbReference type="PROSITE" id="PS50889">
    <property type="entry name" value="S4"/>
    <property type="match status" value="1"/>
</dbReference>
<dbReference type="EMBL" id="MNVN01000015">
    <property type="protein sequence ID" value="OIO30667.1"/>
    <property type="molecule type" value="Genomic_DNA"/>
</dbReference>
<dbReference type="InterPro" id="IPR033655">
    <property type="entry name" value="TGS_RelA/SpoT"/>
</dbReference>
<dbReference type="CDD" id="cd01668">
    <property type="entry name" value="TGS_RSH"/>
    <property type="match status" value="1"/>
</dbReference>
<dbReference type="InterPro" id="IPR004811">
    <property type="entry name" value="RelA/Spo_fam"/>
</dbReference>
<dbReference type="InterPro" id="IPR012675">
    <property type="entry name" value="Beta-grasp_dom_sf"/>
</dbReference>
<feature type="domain" description="TGS" evidence="3">
    <location>
        <begin position="393"/>
        <end position="454"/>
    </location>
</feature>
<name>A0A1J4V3W6_9BACT</name>
<comment type="function">
    <text evidence="2">In eubacteria ppGpp (guanosine 3'-diphosphate 5'-diphosphate) is a mediator of the stringent response that coordinates a variety of cellular activities in response to changes in nutritional abundance.</text>
</comment>
<keyword evidence="1" id="KW-0694">RNA-binding</keyword>
<dbReference type="GO" id="GO:0015969">
    <property type="term" value="P:guanosine tetraphosphate metabolic process"/>
    <property type="evidence" value="ECO:0007669"/>
    <property type="project" value="InterPro"/>
</dbReference>
<dbReference type="CDD" id="cd00077">
    <property type="entry name" value="HDc"/>
    <property type="match status" value="1"/>
</dbReference>
<organism evidence="4 5">
    <name type="scientific">Candidatus Nomurabacteria bacterium CG1_02_43_90</name>
    <dbReference type="NCBI Taxonomy" id="1805281"/>
    <lineage>
        <taxon>Bacteria</taxon>
        <taxon>Candidatus Nomuraibacteriota</taxon>
    </lineage>
</organism>
<dbReference type="FunFam" id="3.30.460.10:FF:000001">
    <property type="entry name" value="GTP pyrophosphokinase RelA"/>
    <property type="match status" value="1"/>
</dbReference>
<proteinExistence type="inferred from homology"/>